<dbReference type="Pfam" id="PF07394">
    <property type="entry name" value="DUF1501"/>
    <property type="match status" value="1"/>
</dbReference>
<dbReference type="Proteomes" id="UP001054846">
    <property type="component" value="Chromosome"/>
</dbReference>
<name>A0ABY3PGJ5_9CYAN</name>
<keyword evidence="2" id="KW-1185">Reference proteome</keyword>
<protein>
    <submittedName>
        <fullName evidence="1">DUF1501 domain-containing protein</fullName>
    </submittedName>
</protein>
<organism evidence="1 2">
    <name type="scientific">Gloeobacter morelensis MG652769</name>
    <dbReference type="NCBI Taxonomy" id="2781736"/>
    <lineage>
        <taxon>Bacteria</taxon>
        <taxon>Bacillati</taxon>
        <taxon>Cyanobacteriota</taxon>
        <taxon>Cyanophyceae</taxon>
        <taxon>Gloeobacterales</taxon>
        <taxon>Gloeobacteraceae</taxon>
        <taxon>Gloeobacter</taxon>
        <taxon>Gloeobacter morelensis</taxon>
    </lineage>
</organism>
<dbReference type="InterPro" id="IPR010869">
    <property type="entry name" value="DUF1501"/>
</dbReference>
<dbReference type="PANTHER" id="PTHR43737">
    <property type="entry name" value="BLL7424 PROTEIN"/>
    <property type="match status" value="1"/>
</dbReference>
<gene>
    <name evidence="1" type="ORF">ISF26_13150</name>
</gene>
<evidence type="ECO:0000313" key="1">
    <source>
        <dbReference type="EMBL" id="UFP92776.1"/>
    </source>
</evidence>
<proteinExistence type="predicted"/>
<dbReference type="EMBL" id="CP063845">
    <property type="protein sequence ID" value="UFP92776.1"/>
    <property type="molecule type" value="Genomic_DNA"/>
</dbReference>
<dbReference type="PANTHER" id="PTHR43737:SF1">
    <property type="entry name" value="DUF1501 DOMAIN-CONTAINING PROTEIN"/>
    <property type="match status" value="1"/>
</dbReference>
<evidence type="ECO:0000313" key="2">
    <source>
        <dbReference type="Proteomes" id="UP001054846"/>
    </source>
</evidence>
<reference evidence="1 2" key="1">
    <citation type="journal article" date="2021" name="Genome Biol. Evol.">
        <title>Complete Genome Sequencing of a Novel Gloeobacter Species from a Waterfall Cave in Mexico.</title>
        <authorList>
            <person name="Saw J.H."/>
            <person name="Cardona T."/>
            <person name="Montejano G."/>
        </authorList>
    </citation>
    <scope>NUCLEOTIDE SEQUENCE [LARGE SCALE GENOMIC DNA]</scope>
    <source>
        <strain evidence="1">MG652769</strain>
    </source>
</reference>
<accession>A0ABY3PGJ5</accession>
<sequence length="415" mass="44002">MPAMILPRRALIQAGLGSLISLGTTGWAARVQAAPDRDRRLVVVFLRGALDGLSVVVPHSDGDYYRARPRLAVPRPGKPDGAIDLDGHFGLHPALEALLPLWRRGSLAFVHACGLPAPNRSHFDAQEAIESAAPGFKGADDGWMNRLLAVLPATTAPVRAIHLGSTLPRILAGAEPVASLAPGRAATRAQPLDRPQVAAAFDALYSGSDPLSHAYREGRSARRVIQESLSSTGEDDTASNGAALPGSAFTGDARRLAQLMVRNPEVQLAFMALGGWDTHVNQGTNRGQLALRLRALGQGLAAFAAELGPLFEHTAIVVSSEFGRTVRENGNGGTDHGYGNVLWLAGGAVKGGKIHGGWPGLAADRLFEGRDLPVTTDFRSVIATVLERHLLLDDRRVQRVLPGFAAERADVMYSS</sequence>